<feature type="transmembrane region" description="Helical" evidence="5">
    <location>
        <begin position="268"/>
        <end position="292"/>
    </location>
</feature>
<feature type="transmembrane region" description="Helical" evidence="5">
    <location>
        <begin position="470"/>
        <end position="491"/>
    </location>
</feature>
<dbReference type="GO" id="GO:0016020">
    <property type="term" value="C:membrane"/>
    <property type="evidence" value="ECO:0007669"/>
    <property type="project" value="UniProtKB-SubCell"/>
</dbReference>
<dbReference type="PANTHER" id="PTHR42770:SF7">
    <property type="entry name" value="MEMBRANE PROTEIN"/>
    <property type="match status" value="1"/>
</dbReference>
<reference evidence="7 8" key="1">
    <citation type="submission" date="2017-11" db="EMBL/GenBank/DDBJ databases">
        <title>Draft genome of Arthrobacter agilis strain UMCV2, a plant growth-promoting rhizobacterium and biocontrol capacity of phytopathogenic fungi.</title>
        <authorList>
            <person name="Martinez-Camara R."/>
            <person name="Santoyo G."/>
            <person name="Moreno-Hagelsieb G."/>
            <person name="Valencia-Cantero E."/>
        </authorList>
    </citation>
    <scope>NUCLEOTIDE SEQUENCE [LARGE SCALE GENOMIC DNA]</scope>
    <source>
        <strain evidence="7 8">UMCV2</strain>
    </source>
</reference>
<keyword evidence="2 5" id="KW-0812">Transmembrane</keyword>
<dbReference type="Proteomes" id="UP000239187">
    <property type="component" value="Chromosome"/>
</dbReference>
<evidence type="ECO:0000259" key="6">
    <source>
        <dbReference type="Pfam" id="PF00324"/>
    </source>
</evidence>
<dbReference type="InterPro" id="IPR004841">
    <property type="entry name" value="AA-permease/SLC12A_dom"/>
</dbReference>
<feature type="transmembrane region" description="Helical" evidence="5">
    <location>
        <begin position="436"/>
        <end position="458"/>
    </location>
</feature>
<evidence type="ECO:0000313" key="7">
    <source>
        <dbReference type="EMBL" id="AUZ88425.1"/>
    </source>
</evidence>
<protein>
    <recommendedName>
        <fullName evidence="6">Amino acid permease/ SLC12A domain-containing protein</fullName>
    </recommendedName>
</protein>
<evidence type="ECO:0000256" key="5">
    <source>
        <dbReference type="SAM" id="Phobius"/>
    </source>
</evidence>
<dbReference type="EMBL" id="CP024915">
    <property type="protein sequence ID" value="AUZ88425.1"/>
    <property type="molecule type" value="Genomic_DNA"/>
</dbReference>
<proteinExistence type="predicted"/>
<evidence type="ECO:0000256" key="4">
    <source>
        <dbReference type="ARBA" id="ARBA00023136"/>
    </source>
</evidence>
<dbReference type="GO" id="GO:0055085">
    <property type="term" value="P:transmembrane transport"/>
    <property type="evidence" value="ECO:0007669"/>
    <property type="project" value="InterPro"/>
</dbReference>
<dbReference type="PIRSF" id="PIRSF006060">
    <property type="entry name" value="AA_transporter"/>
    <property type="match status" value="1"/>
</dbReference>
<dbReference type="PANTHER" id="PTHR42770">
    <property type="entry name" value="AMINO ACID TRANSPORTER-RELATED"/>
    <property type="match status" value="1"/>
</dbReference>
<evidence type="ECO:0000256" key="2">
    <source>
        <dbReference type="ARBA" id="ARBA00022692"/>
    </source>
</evidence>
<feature type="transmembrane region" description="Helical" evidence="5">
    <location>
        <begin position="199"/>
        <end position="216"/>
    </location>
</feature>
<dbReference type="InterPro" id="IPR050367">
    <property type="entry name" value="APC_superfamily"/>
</dbReference>
<feature type="transmembrane region" description="Helical" evidence="5">
    <location>
        <begin position="402"/>
        <end position="424"/>
    </location>
</feature>
<evidence type="ECO:0000256" key="3">
    <source>
        <dbReference type="ARBA" id="ARBA00022989"/>
    </source>
</evidence>
<feature type="transmembrane region" description="Helical" evidence="5">
    <location>
        <begin position="304"/>
        <end position="326"/>
    </location>
</feature>
<sequence>MRLPCGVPGAPPATSSGLLRHTGVVKHQGNTAHLLFAGERQIMKPLQDAVASPPRVTGLADISPLHGLARRSLGPVDALAQSVSAMAPVAAAVTMPAMVTAAAGRHAVTSILCATVLVLLIGYTLGQYARRMGAAGSLYSYVAQALGSTGTWRPLVALATGCSLIIGYACIAMFALIGFALHASDLIASFGRPQFADPVMAGVILAVGGTCTWLLIRGLRLSSLAMLMAEGAALLVLVVPIVLVFLAVPREALPDVDVRAAVPDPGFSGLATGAVLALMAFVGFESATVLGAETRRPLRTIPRVLLWSAAGGGVLYVVAALAQRVLLQSVPPLDDDGSQVFGPAMRAAGLPWLVPLLDAGAALSFFACTLACATALARVLLTMGREDVLPAWLGHAHLRFRTPVHAVLAAMPVVTVVPATLILLGLGTGEAMNKLLGTAATAYVTAYLLACCAAPVFLRRIGELTLRPALAAGLTSVALAGALVAYRITLAGAGRSASGWIFCILLATALLWFLWHRRHRSADPVLGLYDVPTQDAVLGGGRNTAAGDAP</sequence>
<accession>A0A2L0UGP7</accession>
<keyword evidence="3 5" id="KW-1133">Transmembrane helix</keyword>
<feature type="transmembrane region" description="Helical" evidence="5">
    <location>
        <begin position="228"/>
        <end position="248"/>
    </location>
</feature>
<feature type="transmembrane region" description="Helical" evidence="5">
    <location>
        <begin position="359"/>
        <end position="381"/>
    </location>
</feature>
<comment type="subcellular location">
    <subcellularLocation>
        <location evidence="1">Membrane</location>
        <topology evidence="1">Multi-pass membrane protein</topology>
    </subcellularLocation>
</comment>
<dbReference type="Pfam" id="PF00324">
    <property type="entry name" value="AA_permease"/>
    <property type="match status" value="1"/>
</dbReference>
<dbReference type="Gene3D" id="1.20.1740.10">
    <property type="entry name" value="Amino acid/polyamine transporter I"/>
    <property type="match status" value="1"/>
</dbReference>
<name>A0A2L0UGP7_9MICC</name>
<gene>
    <name evidence="7" type="ORF">CVO76_12850</name>
</gene>
<keyword evidence="4 5" id="KW-0472">Membrane</keyword>
<feature type="transmembrane region" description="Helical" evidence="5">
    <location>
        <begin position="497"/>
        <end position="515"/>
    </location>
</feature>
<feature type="transmembrane region" description="Helical" evidence="5">
    <location>
        <begin position="155"/>
        <end position="179"/>
    </location>
</feature>
<evidence type="ECO:0000256" key="1">
    <source>
        <dbReference type="ARBA" id="ARBA00004141"/>
    </source>
</evidence>
<feature type="domain" description="Amino acid permease/ SLC12A" evidence="6">
    <location>
        <begin position="80"/>
        <end position="460"/>
    </location>
</feature>
<dbReference type="AlphaFoldDB" id="A0A2L0UGP7"/>
<organism evidence="7 8">
    <name type="scientific">Arthrobacter agilis</name>
    <dbReference type="NCBI Taxonomy" id="37921"/>
    <lineage>
        <taxon>Bacteria</taxon>
        <taxon>Bacillati</taxon>
        <taxon>Actinomycetota</taxon>
        <taxon>Actinomycetes</taxon>
        <taxon>Micrococcales</taxon>
        <taxon>Micrococcaceae</taxon>
        <taxon>Arthrobacter</taxon>
    </lineage>
</organism>
<feature type="transmembrane region" description="Helical" evidence="5">
    <location>
        <begin position="107"/>
        <end position="125"/>
    </location>
</feature>
<evidence type="ECO:0000313" key="8">
    <source>
        <dbReference type="Proteomes" id="UP000239187"/>
    </source>
</evidence>